<protein>
    <submittedName>
        <fullName evidence="11">Uncharacterized protein</fullName>
    </submittedName>
</protein>
<dbReference type="PANTHER" id="PTHR31570">
    <property type="entry name" value="HAUS AUGMIN-LIKE COMPLEX SUBUNIT 1"/>
    <property type="match status" value="1"/>
</dbReference>
<evidence type="ECO:0000256" key="5">
    <source>
        <dbReference type="ARBA" id="ARBA00022701"/>
    </source>
</evidence>
<feature type="coiled-coil region" evidence="10">
    <location>
        <begin position="113"/>
        <end position="203"/>
    </location>
</feature>
<dbReference type="GO" id="GO:0005829">
    <property type="term" value="C:cytosol"/>
    <property type="evidence" value="ECO:0007669"/>
    <property type="project" value="TreeGrafter"/>
</dbReference>
<name>A0A8H7Y6J0_PSICU</name>
<sequence>MNLTESQVLHLPPLIDGDDVSTALETLVQITQALDIPDASFAHYSSTIDALHAERHALMRSLLRLQGVEDALKDYLASLKLELNLIKRWNGILTSGSPDSIYQDTTATLEKRKEALVKKSKEHYRELESLQAEVPLSIPISINKLLTQKEKNQLKEREIREKRARIKAFQGLPPNLELARHELKQARRRQTELTQLRERLLAKMADGLA</sequence>
<dbReference type="EMBL" id="JAFIQS010000001">
    <property type="protein sequence ID" value="KAG5174745.1"/>
    <property type="molecule type" value="Genomic_DNA"/>
</dbReference>
<proteinExistence type="inferred from homology"/>
<evidence type="ECO:0000256" key="1">
    <source>
        <dbReference type="ARBA" id="ARBA00004186"/>
    </source>
</evidence>
<keyword evidence="5" id="KW-0493">Microtubule</keyword>
<dbReference type="GO" id="GO:0005819">
    <property type="term" value="C:spindle"/>
    <property type="evidence" value="ECO:0007669"/>
    <property type="project" value="UniProtKB-SubCell"/>
</dbReference>
<accession>A0A8H7Y6J0</accession>
<comment type="subcellular location">
    <subcellularLocation>
        <location evidence="1">Cytoplasm</location>
        <location evidence="1">Cytoskeleton</location>
        <location evidence="1">Spindle</location>
    </subcellularLocation>
</comment>
<dbReference type="GO" id="GO:0051225">
    <property type="term" value="P:spindle assembly"/>
    <property type="evidence" value="ECO:0007669"/>
    <property type="project" value="InterPro"/>
</dbReference>
<dbReference type="Pfam" id="PF25762">
    <property type="entry name" value="HAUS1"/>
    <property type="match status" value="1"/>
</dbReference>
<dbReference type="InterPro" id="IPR026243">
    <property type="entry name" value="HAUS1"/>
</dbReference>
<dbReference type="GO" id="GO:0005874">
    <property type="term" value="C:microtubule"/>
    <property type="evidence" value="ECO:0007669"/>
    <property type="project" value="UniProtKB-KW"/>
</dbReference>
<evidence type="ECO:0000256" key="10">
    <source>
        <dbReference type="SAM" id="Coils"/>
    </source>
</evidence>
<dbReference type="GO" id="GO:0051301">
    <property type="term" value="P:cell division"/>
    <property type="evidence" value="ECO:0007669"/>
    <property type="project" value="UniProtKB-KW"/>
</dbReference>
<evidence type="ECO:0000256" key="9">
    <source>
        <dbReference type="ARBA" id="ARBA00023306"/>
    </source>
</evidence>
<keyword evidence="4" id="KW-0132">Cell division</keyword>
<evidence type="ECO:0000313" key="11">
    <source>
        <dbReference type="EMBL" id="KAG5174745.1"/>
    </source>
</evidence>
<keyword evidence="6" id="KW-0498">Mitosis</keyword>
<dbReference type="PANTHER" id="PTHR31570:SF1">
    <property type="entry name" value="HAUS AUGMIN-LIKE COMPLEX SUBUNIT 1"/>
    <property type="match status" value="1"/>
</dbReference>
<evidence type="ECO:0000256" key="3">
    <source>
        <dbReference type="ARBA" id="ARBA00022490"/>
    </source>
</evidence>
<evidence type="ECO:0000256" key="6">
    <source>
        <dbReference type="ARBA" id="ARBA00022776"/>
    </source>
</evidence>
<keyword evidence="8" id="KW-0206">Cytoskeleton</keyword>
<reference evidence="11" key="1">
    <citation type="submission" date="2021-02" db="EMBL/GenBank/DDBJ databases">
        <title>Psilocybe cubensis genome.</title>
        <authorList>
            <person name="Mckernan K.J."/>
            <person name="Crawford S."/>
            <person name="Trippe A."/>
            <person name="Kane L.T."/>
            <person name="Mclaughlin S."/>
        </authorList>
    </citation>
    <scope>NUCLEOTIDE SEQUENCE [LARGE SCALE GENOMIC DNA]</scope>
    <source>
        <strain evidence="11">MGC-MH-2018</strain>
    </source>
</reference>
<dbReference type="OrthoDB" id="5372507at2759"/>
<evidence type="ECO:0000256" key="4">
    <source>
        <dbReference type="ARBA" id="ARBA00022618"/>
    </source>
</evidence>
<keyword evidence="7 10" id="KW-0175">Coiled coil</keyword>
<keyword evidence="3" id="KW-0963">Cytoplasm</keyword>
<organism evidence="11">
    <name type="scientific">Psilocybe cubensis</name>
    <name type="common">Psychedelic mushroom</name>
    <name type="synonym">Stropharia cubensis</name>
    <dbReference type="NCBI Taxonomy" id="181762"/>
    <lineage>
        <taxon>Eukaryota</taxon>
        <taxon>Fungi</taxon>
        <taxon>Dikarya</taxon>
        <taxon>Basidiomycota</taxon>
        <taxon>Agaricomycotina</taxon>
        <taxon>Agaricomycetes</taxon>
        <taxon>Agaricomycetidae</taxon>
        <taxon>Agaricales</taxon>
        <taxon>Agaricineae</taxon>
        <taxon>Strophariaceae</taxon>
        <taxon>Psilocybe</taxon>
    </lineage>
</organism>
<evidence type="ECO:0000256" key="2">
    <source>
        <dbReference type="ARBA" id="ARBA00005479"/>
    </source>
</evidence>
<comment type="similarity">
    <text evidence="2">Belongs to the HAUS1 family.</text>
</comment>
<dbReference type="GO" id="GO:0070652">
    <property type="term" value="C:HAUS complex"/>
    <property type="evidence" value="ECO:0007669"/>
    <property type="project" value="InterPro"/>
</dbReference>
<dbReference type="AlphaFoldDB" id="A0A8H7Y6J0"/>
<comment type="caution">
    <text evidence="11">The sequence shown here is derived from an EMBL/GenBank/DDBJ whole genome shotgun (WGS) entry which is preliminary data.</text>
</comment>
<evidence type="ECO:0000256" key="7">
    <source>
        <dbReference type="ARBA" id="ARBA00023054"/>
    </source>
</evidence>
<evidence type="ECO:0000256" key="8">
    <source>
        <dbReference type="ARBA" id="ARBA00023212"/>
    </source>
</evidence>
<keyword evidence="9" id="KW-0131">Cell cycle</keyword>
<gene>
    <name evidence="11" type="ORF">JR316_001411</name>
</gene>